<dbReference type="InterPro" id="IPR011033">
    <property type="entry name" value="PRC_barrel-like_sf"/>
</dbReference>
<dbReference type="InterPro" id="IPR027275">
    <property type="entry name" value="PRC-brl_dom"/>
</dbReference>
<dbReference type="Proteomes" id="UP000030403">
    <property type="component" value="Unassembled WGS sequence"/>
</dbReference>
<dbReference type="eggNOG" id="COG1873">
    <property type="taxonomic scope" value="Bacteria"/>
</dbReference>
<keyword evidence="3" id="KW-1185">Reference proteome</keyword>
<dbReference type="OrthoDB" id="2468688at2"/>
<dbReference type="PANTHER" id="PTHR40061">
    <property type="entry name" value="SPORULATION PROTEIN YLMC-RELATED"/>
    <property type="match status" value="1"/>
</dbReference>
<dbReference type="Pfam" id="PF05239">
    <property type="entry name" value="PRC"/>
    <property type="match status" value="1"/>
</dbReference>
<dbReference type="EMBL" id="AVPF01000124">
    <property type="protein sequence ID" value="KGX83291.1"/>
    <property type="molecule type" value="Genomic_DNA"/>
</dbReference>
<dbReference type="RefSeq" id="WP_027448339.1">
    <property type="nucleotide sequence ID" value="NZ_AVPF01000124.1"/>
</dbReference>
<organism evidence="2 3">
    <name type="scientific">Pontibacillus marinus BH030004 = DSM 16465</name>
    <dbReference type="NCBI Taxonomy" id="1385511"/>
    <lineage>
        <taxon>Bacteria</taxon>
        <taxon>Bacillati</taxon>
        <taxon>Bacillota</taxon>
        <taxon>Bacilli</taxon>
        <taxon>Bacillales</taxon>
        <taxon>Bacillaceae</taxon>
        <taxon>Pontibacillus</taxon>
    </lineage>
</organism>
<name>A0A0A5FR68_9BACI</name>
<accession>A0A0A5FR68</accession>
<dbReference type="PANTHER" id="PTHR40061:SF2">
    <property type="entry name" value="PRC-BARREL DOMAIN-CONTAINING PROTEIN"/>
    <property type="match status" value="1"/>
</dbReference>
<dbReference type="NCBIfam" id="TIGR02888">
    <property type="entry name" value="spore_YlmC_YmxH"/>
    <property type="match status" value="1"/>
</dbReference>
<gene>
    <name evidence="2" type="ORF">N783_05055</name>
</gene>
<evidence type="ECO:0000313" key="3">
    <source>
        <dbReference type="Proteomes" id="UP000030403"/>
    </source>
</evidence>
<dbReference type="InterPro" id="IPR014238">
    <property type="entry name" value="Spore_YlmC/YmxH"/>
</dbReference>
<evidence type="ECO:0000313" key="2">
    <source>
        <dbReference type="EMBL" id="KGX83291.1"/>
    </source>
</evidence>
<dbReference type="AlphaFoldDB" id="A0A0A5FR68"/>
<proteinExistence type="predicted"/>
<feature type="domain" description="PRC-barrel" evidence="1">
    <location>
        <begin position="1"/>
        <end position="77"/>
    </location>
</feature>
<dbReference type="SUPFAM" id="SSF50346">
    <property type="entry name" value="PRC-barrel domain"/>
    <property type="match status" value="1"/>
</dbReference>
<evidence type="ECO:0000259" key="1">
    <source>
        <dbReference type="Pfam" id="PF05239"/>
    </source>
</evidence>
<comment type="caution">
    <text evidence="2">The sequence shown here is derived from an EMBL/GenBank/DDBJ whole genome shotgun (WGS) entry which is preliminary data.</text>
</comment>
<dbReference type="Gene3D" id="2.30.30.240">
    <property type="entry name" value="PRC-barrel domain"/>
    <property type="match status" value="1"/>
</dbReference>
<dbReference type="STRING" id="1385511.GCA_000425225_01092"/>
<reference evidence="2 3" key="1">
    <citation type="submission" date="2013-08" db="EMBL/GenBank/DDBJ databases">
        <authorList>
            <person name="Huang J."/>
            <person name="Wang G."/>
        </authorList>
    </citation>
    <scope>NUCLEOTIDE SEQUENCE [LARGE SCALE GENOMIC DNA]</scope>
    <source>
        <strain evidence="2 3">BH030004</strain>
    </source>
</reference>
<protein>
    <recommendedName>
        <fullName evidence="1">PRC-barrel domain-containing protein</fullName>
    </recommendedName>
</protein>
<sequence length="79" mass="9122">MRYRDLSGKEIVDVRQGARLGVLGQTDLEIDPVSGKIKSFLVPSYKWFGMKKEGEEVRIYWKDIKKIGDDMIIIDPPDH</sequence>